<keyword evidence="8 10" id="KW-0472">Membrane</keyword>
<proteinExistence type="inferred from homology"/>
<feature type="transmembrane region" description="Helical" evidence="10">
    <location>
        <begin position="30"/>
        <end position="50"/>
    </location>
</feature>
<feature type="transmembrane region" description="Helical" evidence="10">
    <location>
        <begin position="6"/>
        <end position="23"/>
    </location>
</feature>
<feature type="transmembrane region" description="Helical" evidence="10">
    <location>
        <begin position="293"/>
        <end position="310"/>
    </location>
</feature>
<keyword evidence="3" id="KW-0813">Transport</keyword>
<feature type="transmembrane region" description="Helical" evidence="10">
    <location>
        <begin position="104"/>
        <end position="121"/>
    </location>
</feature>
<dbReference type="PANTHER" id="PTHR42703:SF1">
    <property type="entry name" value="NA(+)_H(+) ANTIPORTER SUBUNIT D1"/>
    <property type="match status" value="1"/>
</dbReference>
<dbReference type="GO" id="GO:0008137">
    <property type="term" value="F:NADH dehydrogenase (ubiquinone) activity"/>
    <property type="evidence" value="ECO:0007669"/>
    <property type="project" value="InterPro"/>
</dbReference>
<evidence type="ECO:0000259" key="11">
    <source>
        <dbReference type="Pfam" id="PF00361"/>
    </source>
</evidence>
<feature type="transmembrane region" description="Helical" evidence="10">
    <location>
        <begin position="361"/>
        <end position="379"/>
    </location>
</feature>
<evidence type="ECO:0000256" key="3">
    <source>
        <dbReference type="ARBA" id="ARBA00022449"/>
    </source>
</evidence>
<evidence type="ECO:0000256" key="4">
    <source>
        <dbReference type="ARBA" id="ARBA00022475"/>
    </source>
</evidence>
<comment type="subcellular location">
    <subcellularLocation>
        <location evidence="1">Cell membrane</location>
        <topology evidence="1">Multi-pass membrane protein</topology>
    </subcellularLocation>
    <subcellularLocation>
        <location evidence="9">Membrane</location>
        <topology evidence="9">Multi-pass membrane protein</topology>
    </subcellularLocation>
</comment>
<evidence type="ECO:0000256" key="6">
    <source>
        <dbReference type="ARBA" id="ARBA00022989"/>
    </source>
</evidence>
<feature type="transmembrane region" description="Helical" evidence="10">
    <location>
        <begin position="440"/>
        <end position="461"/>
    </location>
</feature>
<evidence type="ECO:0000313" key="13">
    <source>
        <dbReference type="Proteomes" id="UP000295328"/>
    </source>
</evidence>
<protein>
    <submittedName>
        <fullName evidence="12">Cation:proton antiporter</fullName>
    </submittedName>
</protein>
<keyword evidence="5 9" id="KW-0812">Transmembrane</keyword>
<feature type="transmembrane region" description="Helical" evidence="10">
    <location>
        <begin position="156"/>
        <end position="178"/>
    </location>
</feature>
<accession>A0A4R6BND6</accession>
<comment type="similarity">
    <text evidence="2">Belongs to the CPA3 antiporters (TC 2.A.63) subunit D family.</text>
</comment>
<dbReference type="GO" id="GO:0015297">
    <property type="term" value="F:antiporter activity"/>
    <property type="evidence" value="ECO:0007669"/>
    <property type="project" value="UniProtKB-KW"/>
</dbReference>
<evidence type="ECO:0000256" key="8">
    <source>
        <dbReference type="ARBA" id="ARBA00023136"/>
    </source>
</evidence>
<reference evidence="12 13" key="1">
    <citation type="submission" date="2019-01" db="EMBL/GenBank/DDBJ databases">
        <title>Draft genome sequences of the type strains of six Macrococcus species.</title>
        <authorList>
            <person name="Mazhar S."/>
            <person name="Altermann E."/>
            <person name="Hill C."/>
            <person name="Mcauliffe O."/>
        </authorList>
    </citation>
    <scope>NUCLEOTIDE SEQUENCE [LARGE SCALE GENOMIC DNA]</scope>
    <source>
        <strain evidence="12 13">CCM4809</strain>
    </source>
</reference>
<comment type="caution">
    <text evidence="12">The sequence shown here is derived from an EMBL/GenBank/DDBJ whole genome shotgun (WGS) entry which is preliminary data.</text>
</comment>
<dbReference type="GO" id="GO:0042773">
    <property type="term" value="P:ATP synthesis coupled electron transport"/>
    <property type="evidence" value="ECO:0007669"/>
    <property type="project" value="InterPro"/>
</dbReference>
<gene>
    <name evidence="12" type="ORF">ERX37_03730</name>
</gene>
<evidence type="ECO:0000256" key="5">
    <source>
        <dbReference type="ARBA" id="ARBA00022692"/>
    </source>
</evidence>
<dbReference type="InterPro" id="IPR050586">
    <property type="entry name" value="CPA3_Na-H_Antiporter_D"/>
</dbReference>
<keyword evidence="6 10" id="KW-1133">Transmembrane helix</keyword>
<sequence>MMNNLIIIPLLVPLLAGLLTVIVKSYRREIAICATAISAVITYMLAYYSIDNMFVINFGGWRPPYGIQFAGDFLSLSLSAVSLTLTSLILLYGLHRPEEENVKLSFVLFLLVGVNGSFLTADIFNLFVQFEVMLLASFVLMAIGNRSIQFKASIPYIVINIVGSWVFLAAIAMTYSLYGTLSFAHLAGRVQEHGMSYHVVLIAMLYLLVFALKSALILFMWLPKSYAVLSTENSAIFSALLTKVGVYAMIRFFTVVFSVHSELIHQLIMFSSIITMIIGCIGVLAYRSIKYMICYQIILSIGIIIFGLATDTQAGLQGAFLYLLNDMLIKGLLFLAAGLIIRELHINSIRRSHGLIKKYPALAVIFFLVTLTIGGVPPFGGFAGKLLIIKAGLEDESYIGTVILILSSLIALYALLRMFIRVFLGEPTEEKRSQVYIHQYVAMASLFVLSLCVSLFAQPLLEMISHVQVEQYISTLMDGGER</sequence>
<dbReference type="PRINTS" id="PR01437">
    <property type="entry name" value="NUOXDRDTASE4"/>
</dbReference>
<evidence type="ECO:0000256" key="9">
    <source>
        <dbReference type="RuleBase" id="RU000320"/>
    </source>
</evidence>
<evidence type="ECO:0000256" key="10">
    <source>
        <dbReference type="SAM" id="Phobius"/>
    </source>
</evidence>
<dbReference type="PANTHER" id="PTHR42703">
    <property type="entry name" value="NADH DEHYDROGENASE"/>
    <property type="match status" value="1"/>
</dbReference>
<feature type="transmembrane region" description="Helical" evidence="10">
    <location>
        <begin position="234"/>
        <end position="257"/>
    </location>
</feature>
<keyword evidence="3" id="KW-0050">Antiport</keyword>
<feature type="transmembrane region" description="Helical" evidence="10">
    <location>
        <begin position="70"/>
        <end position="92"/>
    </location>
</feature>
<feature type="domain" description="NADH:quinone oxidoreductase/Mrp antiporter transmembrane" evidence="11">
    <location>
        <begin position="122"/>
        <end position="410"/>
    </location>
</feature>
<dbReference type="EMBL" id="SCWE01000001">
    <property type="protein sequence ID" value="TDM03207.1"/>
    <property type="molecule type" value="Genomic_DNA"/>
</dbReference>
<evidence type="ECO:0000256" key="1">
    <source>
        <dbReference type="ARBA" id="ARBA00004651"/>
    </source>
</evidence>
<dbReference type="Pfam" id="PF00361">
    <property type="entry name" value="Proton_antipo_M"/>
    <property type="match status" value="1"/>
</dbReference>
<feature type="transmembrane region" description="Helical" evidence="10">
    <location>
        <begin position="127"/>
        <end position="144"/>
    </location>
</feature>
<dbReference type="GO" id="GO:0005886">
    <property type="term" value="C:plasma membrane"/>
    <property type="evidence" value="ECO:0007669"/>
    <property type="project" value="UniProtKB-SubCell"/>
</dbReference>
<feature type="transmembrane region" description="Helical" evidence="10">
    <location>
        <begin position="198"/>
        <end position="222"/>
    </location>
</feature>
<evidence type="ECO:0000256" key="7">
    <source>
        <dbReference type="ARBA" id="ARBA00023065"/>
    </source>
</evidence>
<evidence type="ECO:0000256" key="2">
    <source>
        <dbReference type="ARBA" id="ARBA00005346"/>
    </source>
</evidence>
<dbReference type="AlphaFoldDB" id="A0A4R6BND6"/>
<dbReference type="Proteomes" id="UP000295328">
    <property type="component" value="Unassembled WGS sequence"/>
</dbReference>
<dbReference type="InterPro" id="IPR001750">
    <property type="entry name" value="ND/Mrp_TM"/>
</dbReference>
<keyword evidence="13" id="KW-1185">Reference proteome</keyword>
<evidence type="ECO:0000313" key="12">
    <source>
        <dbReference type="EMBL" id="TDM03207.1"/>
    </source>
</evidence>
<dbReference type="InterPro" id="IPR003918">
    <property type="entry name" value="NADH_UbQ_OxRdtase"/>
</dbReference>
<organism evidence="12 13">
    <name type="scientific">Macrococcus hajekii</name>
    <dbReference type="NCBI Taxonomy" id="198482"/>
    <lineage>
        <taxon>Bacteria</taxon>
        <taxon>Bacillati</taxon>
        <taxon>Bacillota</taxon>
        <taxon>Bacilli</taxon>
        <taxon>Bacillales</taxon>
        <taxon>Staphylococcaceae</taxon>
        <taxon>Macrococcus</taxon>
    </lineage>
</organism>
<feature type="transmembrane region" description="Helical" evidence="10">
    <location>
        <begin position="263"/>
        <end position="286"/>
    </location>
</feature>
<keyword evidence="4" id="KW-1003">Cell membrane</keyword>
<dbReference type="OrthoDB" id="9811718at2"/>
<name>A0A4R6BND6_9STAP</name>
<feature type="transmembrane region" description="Helical" evidence="10">
    <location>
        <begin position="399"/>
        <end position="420"/>
    </location>
</feature>
<feature type="transmembrane region" description="Helical" evidence="10">
    <location>
        <begin position="322"/>
        <end position="341"/>
    </location>
</feature>
<keyword evidence="7" id="KW-0406">Ion transport</keyword>